<keyword evidence="4 6" id="KW-1133">Transmembrane helix</keyword>
<evidence type="ECO:0000313" key="7">
    <source>
        <dbReference type="EMBL" id="RTY40090.1"/>
    </source>
</evidence>
<dbReference type="GO" id="GO:0005886">
    <property type="term" value="C:plasma membrane"/>
    <property type="evidence" value="ECO:0007669"/>
    <property type="project" value="UniProtKB-SubCell"/>
</dbReference>
<accession>A0A432AXD0</accession>
<dbReference type="AlphaFoldDB" id="A0A432AXD0"/>
<keyword evidence="3 6" id="KW-0812">Transmembrane</keyword>
<comment type="subcellular location">
    <subcellularLocation>
        <location evidence="1">Cell membrane</location>
        <topology evidence="1">Multi-pass membrane protein</topology>
    </subcellularLocation>
</comment>
<evidence type="ECO:0000256" key="1">
    <source>
        <dbReference type="ARBA" id="ARBA00004651"/>
    </source>
</evidence>
<name>A0A432AXD0_CHLPH</name>
<sequence>MFEAAFLWLQQADPNAVYGFLFLIAFLENVFPPIPGDLPVAFIGSLISLSPVSFAGALVSASLGSTAGFMLLFLLSRHFGIRLYAEGETTARHWLSRGAYRLFPPSSMVALRRKYASHGYIAVLFNRFLFGSRAVISIMAGLMHLRVMRVLGAATVSAFAWNVLLLYSGALLGDNWQHIGRYATLFSLPVTAGTVLLLIFSLRRYMKRRKQRED</sequence>
<protein>
    <submittedName>
        <fullName evidence="7">DedA family protein</fullName>
    </submittedName>
</protein>
<feature type="transmembrane region" description="Helical" evidence="6">
    <location>
        <begin position="147"/>
        <end position="167"/>
    </location>
</feature>
<dbReference type="PANTHER" id="PTHR42709">
    <property type="entry name" value="ALKALINE PHOSPHATASE LIKE PROTEIN"/>
    <property type="match status" value="1"/>
</dbReference>
<dbReference type="InterPro" id="IPR051311">
    <property type="entry name" value="DedA_domain"/>
</dbReference>
<organism evidence="7 8">
    <name type="scientific">Chlorobium phaeovibrioides</name>
    <dbReference type="NCBI Taxonomy" id="1094"/>
    <lineage>
        <taxon>Bacteria</taxon>
        <taxon>Pseudomonadati</taxon>
        <taxon>Chlorobiota</taxon>
        <taxon>Chlorobiia</taxon>
        <taxon>Chlorobiales</taxon>
        <taxon>Chlorobiaceae</taxon>
        <taxon>Chlorobium/Pelodictyon group</taxon>
        <taxon>Chlorobium</taxon>
    </lineage>
</organism>
<evidence type="ECO:0000256" key="4">
    <source>
        <dbReference type="ARBA" id="ARBA00022989"/>
    </source>
</evidence>
<proteinExistence type="predicted"/>
<gene>
    <name evidence="7" type="ORF">EKD02_01465</name>
</gene>
<evidence type="ECO:0000256" key="6">
    <source>
        <dbReference type="SAM" id="Phobius"/>
    </source>
</evidence>
<keyword evidence="5 6" id="KW-0472">Membrane</keyword>
<evidence type="ECO:0000256" key="3">
    <source>
        <dbReference type="ARBA" id="ARBA00022692"/>
    </source>
</evidence>
<evidence type="ECO:0000256" key="5">
    <source>
        <dbReference type="ARBA" id="ARBA00023136"/>
    </source>
</evidence>
<feature type="transmembrane region" description="Helical" evidence="6">
    <location>
        <begin position="16"/>
        <end position="34"/>
    </location>
</feature>
<feature type="transmembrane region" description="Helical" evidence="6">
    <location>
        <begin position="179"/>
        <end position="202"/>
    </location>
</feature>
<dbReference type="RefSeq" id="WP_126383472.1">
    <property type="nucleotide sequence ID" value="NZ_RXYK01000001.1"/>
</dbReference>
<comment type="caution">
    <text evidence="7">The sequence shown here is derived from an EMBL/GenBank/DDBJ whole genome shotgun (WGS) entry which is preliminary data.</text>
</comment>
<dbReference type="PANTHER" id="PTHR42709:SF6">
    <property type="entry name" value="UNDECAPRENYL PHOSPHATE TRANSPORTER A"/>
    <property type="match status" value="1"/>
</dbReference>
<dbReference type="EMBL" id="RXYK01000001">
    <property type="protein sequence ID" value="RTY40090.1"/>
    <property type="molecule type" value="Genomic_DNA"/>
</dbReference>
<dbReference type="Proteomes" id="UP000279908">
    <property type="component" value="Unassembled WGS sequence"/>
</dbReference>
<keyword evidence="2" id="KW-1003">Cell membrane</keyword>
<evidence type="ECO:0000256" key="2">
    <source>
        <dbReference type="ARBA" id="ARBA00022475"/>
    </source>
</evidence>
<reference evidence="7 8" key="1">
    <citation type="submission" date="2018-12" db="EMBL/GenBank/DDBJ databases">
        <authorList>
            <person name="Lunina O.N."/>
            <person name="Grouzdev D.S."/>
            <person name="Gorlenko V.M."/>
            <person name="Savvichev A.S."/>
        </authorList>
    </citation>
    <scope>NUCLEOTIDE SEQUENCE [LARGE SCALE GENOMIC DNA]</scope>
    <source>
        <strain evidence="7 8">BrKhr-17</strain>
    </source>
</reference>
<feature type="transmembrane region" description="Helical" evidence="6">
    <location>
        <begin position="54"/>
        <end position="75"/>
    </location>
</feature>
<evidence type="ECO:0000313" key="8">
    <source>
        <dbReference type="Proteomes" id="UP000279908"/>
    </source>
</evidence>